<evidence type="ECO:0000313" key="3">
    <source>
        <dbReference type="Proteomes" id="UP000247498"/>
    </source>
</evidence>
<keyword evidence="1" id="KW-0732">Signal</keyword>
<dbReference type="Gene3D" id="3.40.50.300">
    <property type="entry name" value="P-loop containing nucleotide triphosphate hydrolases"/>
    <property type="match status" value="1"/>
</dbReference>
<name>A0A2V0P3Q8_9CHLO</name>
<dbReference type="Proteomes" id="UP000247498">
    <property type="component" value="Unassembled WGS sequence"/>
</dbReference>
<gene>
    <name evidence="2" type="ORF">Rsub_06262</name>
</gene>
<proteinExistence type="predicted"/>
<keyword evidence="3" id="KW-1185">Reference proteome</keyword>
<evidence type="ECO:0000313" key="2">
    <source>
        <dbReference type="EMBL" id="GBF93542.1"/>
    </source>
</evidence>
<organism evidence="2 3">
    <name type="scientific">Raphidocelis subcapitata</name>
    <dbReference type="NCBI Taxonomy" id="307507"/>
    <lineage>
        <taxon>Eukaryota</taxon>
        <taxon>Viridiplantae</taxon>
        <taxon>Chlorophyta</taxon>
        <taxon>core chlorophytes</taxon>
        <taxon>Chlorophyceae</taxon>
        <taxon>CS clade</taxon>
        <taxon>Sphaeropleales</taxon>
        <taxon>Selenastraceae</taxon>
        <taxon>Raphidocelis</taxon>
    </lineage>
</organism>
<accession>A0A2V0P3Q8</accession>
<sequence>MHCNSGHFPLPQGPACRVPLILLLVLSAGAPRVAATAQPAAAPAAAEVPAEPQPAIAVPAAPGAAIAGQAAADELPIGLRPRPLPMVFLHIPKTGGTSLALLFQELMSEANCTRLPLTAGAPPPPPARCRWAHVFNGAGDGRPHDRAYLLAAAAGTAPPVELDYAFGHLHYGYCALLNATRPGRGCCDCTYTTVLRHPLARLVSHYGWIMRTVPHVLTEKCPHCAAGIDAFAAALANDTAGGGRLMRELYLDNTMTRVLSGDGLWSSLTRNRLVDVSRRADSKMLARAKLNLEHDFPLIGFTEDLPRYVPRLRRLLGLPAGGGGGGGGGGGLLFVNAAPRDGGKGGGRRGVDALRRETREALLRLQARDLHLYEFAQRLQRRRDAVAPQ</sequence>
<protein>
    <recommendedName>
        <fullName evidence="4">Sulfotransferase</fullName>
    </recommendedName>
</protein>
<comment type="caution">
    <text evidence="2">The sequence shown here is derived from an EMBL/GenBank/DDBJ whole genome shotgun (WGS) entry which is preliminary data.</text>
</comment>
<feature type="chain" id="PRO_5015945281" description="Sulfotransferase" evidence="1">
    <location>
        <begin position="36"/>
        <end position="389"/>
    </location>
</feature>
<dbReference type="EMBL" id="BDRX01000042">
    <property type="protein sequence ID" value="GBF93542.1"/>
    <property type="molecule type" value="Genomic_DNA"/>
</dbReference>
<feature type="signal peptide" evidence="1">
    <location>
        <begin position="1"/>
        <end position="35"/>
    </location>
</feature>
<dbReference type="OrthoDB" id="498419at2759"/>
<evidence type="ECO:0008006" key="4">
    <source>
        <dbReference type="Google" id="ProtNLM"/>
    </source>
</evidence>
<dbReference type="InParanoid" id="A0A2V0P3Q8"/>
<dbReference type="InterPro" id="IPR027417">
    <property type="entry name" value="P-loop_NTPase"/>
</dbReference>
<dbReference type="SUPFAM" id="SSF52540">
    <property type="entry name" value="P-loop containing nucleoside triphosphate hydrolases"/>
    <property type="match status" value="1"/>
</dbReference>
<reference evidence="2 3" key="1">
    <citation type="journal article" date="2018" name="Sci. Rep.">
        <title>Raphidocelis subcapitata (=Pseudokirchneriella subcapitata) provides an insight into genome evolution and environmental adaptations in the Sphaeropleales.</title>
        <authorList>
            <person name="Suzuki S."/>
            <person name="Yamaguchi H."/>
            <person name="Nakajima N."/>
            <person name="Kawachi M."/>
        </authorList>
    </citation>
    <scope>NUCLEOTIDE SEQUENCE [LARGE SCALE GENOMIC DNA]</scope>
    <source>
        <strain evidence="2 3">NIES-35</strain>
    </source>
</reference>
<evidence type="ECO:0000256" key="1">
    <source>
        <dbReference type="SAM" id="SignalP"/>
    </source>
</evidence>
<dbReference type="AlphaFoldDB" id="A0A2V0P3Q8"/>